<evidence type="ECO:0000313" key="5">
    <source>
        <dbReference type="EMBL" id="KAK8000940.1"/>
    </source>
</evidence>
<dbReference type="InterPro" id="IPR008922">
    <property type="entry name" value="Di-copper_centre_dom_sf"/>
</dbReference>
<keyword evidence="1" id="KW-0479">Metal-binding</keyword>
<dbReference type="Pfam" id="PF00264">
    <property type="entry name" value="Tyrosinase"/>
    <property type="match status" value="1"/>
</dbReference>
<protein>
    <submittedName>
        <fullName evidence="5">Tyrosinase-like protein 1</fullName>
    </submittedName>
</protein>
<dbReference type="PANTHER" id="PTHR11474">
    <property type="entry name" value="TYROSINASE FAMILY MEMBER"/>
    <property type="match status" value="1"/>
</dbReference>
<reference evidence="5 6" key="1">
    <citation type="submission" date="2023-01" db="EMBL/GenBank/DDBJ databases">
        <title>Analysis of 21 Apiospora genomes using comparative genomics revels a genus with tremendous synthesis potential of carbohydrate active enzymes and secondary metabolites.</title>
        <authorList>
            <person name="Sorensen T."/>
        </authorList>
    </citation>
    <scope>NUCLEOTIDE SEQUENCE [LARGE SCALE GENOMIC DNA]</scope>
    <source>
        <strain evidence="5 6">CBS 20057</strain>
    </source>
</reference>
<dbReference type="Proteomes" id="UP001396898">
    <property type="component" value="Unassembled WGS sequence"/>
</dbReference>
<feature type="domain" description="Tyrosinase copper-binding" evidence="4">
    <location>
        <begin position="393"/>
        <end position="404"/>
    </location>
</feature>
<organism evidence="5 6">
    <name type="scientific">Apiospora marii</name>
    <dbReference type="NCBI Taxonomy" id="335849"/>
    <lineage>
        <taxon>Eukaryota</taxon>
        <taxon>Fungi</taxon>
        <taxon>Dikarya</taxon>
        <taxon>Ascomycota</taxon>
        <taxon>Pezizomycotina</taxon>
        <taxon>Sordariomycetes</taxon>
        <taxon>Xylariomycetidae</taxon>
        <taxon>Amphisphaeriales</taxon>
        <taxon>Apiosporaceae</taxon>
        <taxon>Apiospora</taxon>
    </lineage>
</organism>
<evidence type="ECO:0000259" key="4">
    <source>
        <dbReference type="PROSITE" id="PS00498"/>
    </source>
</evidence>
<dbReference type="EMBL" id="JAQQWI010000018">
    <property type="protein sequence ID" value="KAK8000940.1"/>
    <property type="molecule type" value="Genomic_DNA"/>
</dbReference>
<proteinExistence type="predicted"/>
<dbReference type="Gene3D" id="1.10.1280.10">
    <property type="entry name" value="Di-copper center containing domain from catechol oxidase"/>
    <property type="match status" value="1"/>
</dbReference>
<feature type="domain" description="Tyrosinase copper-binding" evidence="3">
    <location>
        <begin position="213"/>
        <end position="230"/>
    </location>
</feature>
<dbReference type="PROSITE" id="PS00498">
    <property type="entry name" value="TYROSINASE_2"/>
    <property type="match status" value="1"/>
</dbReference>
<evidence type="ECO:0000256" key="2">
    <source>
        <dbReference type="SAM" id="MobiDB-lite"/>
    </source>
</evidence>
<dbReference type="InterPro" id="IPR002227">
    <property type="entry name" value="Tyrosinase_Cu-bd"/>
</dbReference>
<dbReference type="InterPro" id="IPR050316">
    <property type="entry name" value="Tyrosinase/Hemocyanin"/>
</dbReference>
<sequence>MKLTLTIYGGVTAVSALTLPFNMPIPVPDPVRMFEAAASAPALPLSAFPKFETVKMEDAKQQAAAADSSQEKPKVASAQGADAENPPPLPNGGNSHNATADSASIAEAPAAPATPATPPNANGGTPANANSDSNNNNNNNNNSTVDAQKNDAAPCGTAPPRLEWRDYPTRSKRALVDAIACLQSKPPSGDFPPATSRYEDFVRLHQAWTPNIHNNDMFLIWHRYFVWSFEQALRKECGLAVDALPWWDETRDAGRFAAAPVFTGEYFGSLPKGNGTAGTCITDGVSTFLLPSWGAMVEAGTCRTVQIADQVITRQRFAGTTLHIGPGSGSEPHCLSRAVDESMTSEVNKDYENICLSRNNYADFARCWEQGPHGIGHNSVGSVMADVRSSPGDPVFWMHHLYVDRVFAAWQDRDTTGARRRTIEGCADGARPCAPLTLQTRVPMAGLLPDVTVGQVLDTTDGAMCYTYK</sequence>
<evidence type="ECO:0000313" key="6">
    <source>
        <dbReference type="Proteomes" id="UP001396898"/>
    </source>
</evidence>
<feature type="compositionally biased region" description="Low complexity" evidence="2">
    <location>
        <begin position="97"/>
        <end position="143"/>
    </location>
</feature>
<dbReference type="SUPFAM" id="SSF48056">
    <property type="entry name" value="Di-copper centre-containing domain"/>
    <property type="match status" value="1"/>
</dbReference>
<accession>A0ABR1R558</accession>
<name>A0ABR1R558_9PEZI</name>
<dbReference type="PANTHER" id="PTHR11474:SF116">
    <property type="entry name" value="TYROSINASE"/>
    <property type="match status" value="1"/>
</dbReference>
<evidence type="ECO:0000259" key="3">
    <source>
        <dbReference type="PROSITE" id="PS00497"/>
    </source>
</evidence>
<feature type="region of interest" description="Disordered" evidence="2">
    <location>
        <begin position="58"/>
        <end position="166"/>
    </location>
</feature>
<gene>
    <name evidence="5" type="ORF">PG991_013162</name>
</gene>
<comment type="caution">
    <text evidence="5">The sequence shown here is derived from an EMBL/GenBank/DDBJ whole genome shotgun (WGS) entry which is preliminary data.</text>
</comment>
<evidence type="ECO:0000256" key="1">
    <source>
        <dbReference type="ARBA" id="ARBA00022723"/>
    </source>
</evidence>
<keyword evidence="6" id="KW-1185">Reference proteome</keyword>
<dbReference type="PROSITE" id="PS00497">
    <property type="entry name" value="TYROSINASE_1"/>
    <property type="match status" value="1"/>
</dbReference>
<dbReference type="PRINTS" id="PR00092">
    <property type="entry name" value="TYROSINASE"/>
</dbReference>